<gene>
    <name evidence="1" type="ORF">POPTR_012G062650v4</name>
</gene>
<comment type="caution">
    <text evidence="1">The sequence shown here is derived from an EMBL/GenBank/DDBJ whole genome shotgun (WGS) entry which is preliminary data.</text>
</comment>
<dbReference type="EMBL" id="CM009301">
    <property type="protein sequence ID" value="KAI9384442.1"/>
    <property type="molecule type" value="Genomic_DNA"/>
</dbReference>
<sequence length="35" mass="4140">MVKIGNEHSYQKLYFLNSRSPNFKRSIHSTSQELV</sequence>
<accession>A0ACC0S5I6</accession>
<protein>
    <submittedName>
        <fullName evidence="1">Uncharacterized protein</fullName>
    </submittedName>
</protein>
<proteinExistence type="predicted"/>
<name>A0ACC0S5I6_POPTR</name>
<evidence type="ECO:0000313" key="1">
    <source>
        <dbReference type="EMBL" id="KAI9384442.1"/>
    </source>
</evidence>
<dbReference type="Proteomes" id="UP000006729">
    <property type="component" value="Chromosome 12"/>
</dbReference>
<organism evidence="1 2">
    <name type="scientific">Populus trichocarpa</name>
    <name type="common">Western balsam poplar</name>
    <name type="synonym">Populus balsamifera subsp. trichocarpa</name>
    <dbReference type="NCBI Taxonomy" id="3694"/>
    <lineage>
        <taxon>Eukaryota</taxon>
        <taxon>Viridiplantae</taxon>
        <taxon>Streptophyta</taxon>
        <taxon>Embryophyta</taxon>
        <taxon>Tracheophyta</taxon>
        <taxon>Spermatophyta</taxon>
        <taxon>Magnoliopsida</taxon>
        <taxon>eudicotyledons</taxon>
        <taxon>Gunneridae</taxon>
        <taxon>Pentapetalae</taxon>
        <taxon>rosids</taxon>
        <taxon>fabids</taxon>
        <taxon>Malpighiales</taxon>
        <taxon>Salicaceae</taxon>
        <taxon>Saliceae</taxon>
        <taxon>Populus</taxon>
    </lineage>
</organism>
<reference evidence="1 2" key="1">
    <citation type="journal article" date="2006" name="Science">
        <title>The genome of black cottonwood, Populus trichocarpa (Torr. &amp; Gray).</title>
        <authorList>
            <person name="Tuskan G.A."/>
            <person name="Difazio S."/>
            <person name="Jansson S."/>
            <person name="Bohlmann J."/>
            <person name="Grigoriev I."/>
            <person name="Hellsten U."/>
            <person name="Putnam N."/>
            <person name="Ralph S."/>
            <person name="Rombauts S."/>
            <person name="Salamov A."/>
            <person name="Schein J."/>
            <person name="Sterck L."/>
            <person name="Aerts A."/>
            <person name="Bhalerao R.R."/>
            <person name="Bhalerao R.P."/>
            <person name="Blaudez D."/>
            <person name="Boerjan W."/>
            <person name="Brun A."/>
            <person name="Brunner A."/>
            <person name="Busov V."/>
            <person name="Campbell M."/>
            <person name="Carlson J."/>
            <person name="Chalot M."/>
            <person name="Chapman J."/>
            <person name="Chen G.L."/>
            <person name="Cooper D."/>
            <person name="Coutinho P.M."/>
            <person name="Couturier J."/>
            <person name="Covert S."/>
            <person name="Cronk Q."/>
            <person name="Cunningham R."/>
            <person name="Davis J."/>
            <person name="Degroeve S."/>
            <person name="Dejardin A."/>
            <person name="Depamphilis C."/>
            <person name="Detter J."/>
            <person name="Dirks B."/>
            <person name="Dubchak I."/>
            <person name="Duplessis S."/>
            <person name="Ehlting J."/>
            <person name="Ellis B."/>
            <person name="Gendler K."/>
            <person name="Goodstein D."/>
            <person name="Gribskov M."/>
            <person name="Grimwood J."/>
            <person name="Groover A."/>
            <person name="Gunter L."/>
            <person name="Hamberger B."/>
            <person name="Heinze B."/>
            <person name="Helariutta Y."/>
            <person name="Henrissat B."/>
            <person name="Holligan D."/>
            <person name="Holt R."/>
            <person name="Huang W."/>
            <person name="Islam-Faridi N."/>
            <person name="Jones S."/>
            <person name="Jones-Rhoades M."/>
            <person name="Jorgensen R."/>
            <person name="Joshi C."/>
            <person name="Kangasjarvi J."/>
            <person name="Karlsson J."/>
            <person name="Kelleher C."/>
            <person name="Kirkpatrick R."/>
            <person name="Kirst M."/>
            <person name="Kohler A."/>
            <person name="Kalluri U."/>
            <person name="Larimer F."/>
            <person name="Leebens-Mack J."/>
            <person name="Leple J.C."/>
            <person name="Locascio P."/>
            <person name="Lou Y."/>
            <person name="Lucas S."/>
            <person name="Martin F."/>
            <person name="Montanini B."/>
            <person name="Napoli C."/>
            <person name="Nelson D.R."/>
            <person name="Nelson C."/>
            <person name="Nieminen K."/>
            <person name="Nilsson O."/>
            <person name="Pereda V."/>
            <person name="Peter G."/>
            <person name="Philippe R."/>
            <person name="Pilate G."/>
            <person name="Poliakov A."/>
            <person name="Razumovskaya J."/>
            <person name="Richardson P."/>
            <person name="Rinaldi C."/>
            <person name="Ritland K."/>
            <person name="Rouze P."/>
            <person name="Ryaboy D."/>
            <person name="Schmutz J."/>
            <person name="Schrader J."/>
            <person name="Segerman B."/>
            <person name="Shin H."/>
            <person name="Siddiqui A."/>
            <person name="Sterky F."/>
            <person name="Terry A."/>
            <person name="Tsai C.J."/>
            <person name="Uberbacher E."/>
            <person name="Unneberg P."/>
            <person name="Vahala J."/>
            <person name="Wall K."/>
            <person name="Wessler S."/>
            <person name="Yang G."/>
            <person name="Yin T."/>
            <person name="Douglas C."/>
            <person name="Marra M."/>
            <person name="Sandberg G."/>
            <person name="Van de Peer Y."/>
            <person name="Rokhsar D."/>
        </authorList>
    </citation>
    <scope>NUCLEOTIDE SEQUENCE [LARGE SCALE GENOMIC DNA]</scope>
    <source>
        <strain evidence="2">cv. Nisqually</strain>
    </source>
</reference>
<evidence type="ECO:0000313" key="2">
    <source>
        <dbReference type="Proteomes" id="UP000006729"/>
    </source>
</evidence>
<keyword evidence="2" id="KW-1185">Reference proteome</keyword>